<dbReference type="FunFam" id="3.40.50.10130:FF:000002">
    <property type="entry name" value="DNA repair endonuclease XPF"/>
    <property type="match status" value="1"/>
</dbReference>
<dbReference type="Pfam" id="PF02732">
    <property type="entry name" value="ERCC4"/>
    <property type="match status" value="1"/>
</dbReference>
<evidence type="ECO:0000259" key="11">
    <source>
        <dbReference type="SMART" id="SM00891"/>
    </source>
</evidence>
<proteinExistence type="inferred from homology"/>
<dbReference type="Proteomes" id="UP001202479">
    <property type="component" value="Unassembled WGS sequence"/>
</dbReference>
<dbReference type="InterPro" id="IPR011335">
    <property type="entry name" value="Restrct_endonuc-II-like"/>
</dbReference>
<evidence type="ECO:0000256" key="8">
    <source>
        <dbReference type="ARBA" id="ARBA00023204"/>
    </source>
</evidence>
<evidence type="ECO:0000256" key="10">
    <source>
        <dbReference type="SAM" id="MobiDB-lite"/>
    </source>
</evidence>
<feature type="region of interest" description="Disordered" evidence="10">
    <location>
        <begin position="15"/>
        <end position="44"/>
    </location>
</feature>
<dbReference type="NCBIfam" id="TIGR00596">
    <property type="entry name" value="rad1"/>
    <property type="match status" value="1"/>
</dbReference>
<evidence type="ECO:0000256" key="5">
    <source>
        <dbReference type="ARBA" id="ARBA00022763"/>
    </source>
</evidence>
<name>A0AAI9WZI9_9ASCO</name>
<dbReference type="RefSeq" id="XP_049181859.1">
    <property type="nucleotide sequence ID" value="XM_049326918.1"/>
</dbReference>
<gene>
    <name evidence="12" type="ORF">KGF56_000955</name>
</gene>
<dbReference type="GO" id="GO:0003697">
    <property type="term" value="F:single-stranded DNA binding"/>
    <property type="evidence" value="ECO:0007669"/>
    <property type="project" value="InterPro"/>
</dbReference>
<comment type="similarity">
    <text evidence="2">Belongs to the XPF family.</text>
</comment>
<evidence type="ECO:0000313" key="13">
    <source>
        <dbReference type="Proteomes" id="UP001202479"/>
    </source>
</evidence>
<dbReference type="GeneID" id="73378572"/>
<dbReference type="InterPro" id="IPR006166">
    <property type="entry name" value="ERCC4_domain"/>
</dbReference>
<dbReference type="GO" id="GO:0000724">
    <property type="term" value="P:double-strand break repair via homologous recombination"/>
    <property type="evidence" value="ECO:0007669"/>
    <property type="project" value="TreeGrafter"/>
</dbReference>
<dbReference type="GO" id="GO:0000110">
    <property type="term" value="C:nucleotide-excision repair factor 1 complex"/>
    <property type="evidence" value="ECO:0007669"/>
    <property type="project" value="TreeGrafter"/>
</dbReference>
<comment type="caution">
    <text evidence="12">The sequence shown here is derived from an EMBL/GenBank/DDBJ whole genome shotgun (WGS) entry which is preliminary data.</text>
</comment>
<feature type="compositionally biased region" description="Basic and acidic residues" evidence="10">
    <location>
        <begin position="15"/>
        <end position="25"/>
    </location>
</feature>
<dbReference type="PANTHER" id="PTHR10150:SF0">
    <property type="entry name" value="DNA REPAIR ENDONUCLEASE XPF"/>
    <property type="match status" value="1"/>
</dbReference>
<dbReference type="SMART" id="SM00891">
    <property type="entry name" value="ERCC4"/>
    <property type="match status" value="1"/>
</dbReference>
<dbReference type="Gene3D" id="3.40.50.10130">
    <property type="match status" value="1"/>
</dbReference>
<dbReference type="InterPro" id="IPR047520">
    <property type="entry name" value="XPF_nuclease"/>
</dbReference>
<evidence type="ECO:0000256" key="2">
    <source>
        <dbReference type="ARBA" id="ARBA00010015"/>
    </source>
</evidence>
<keyword evidence="4" id="KW-0255">Endonuclease</keyword>
<keyword evidence="3" id="KW-0540">Nuclease</keyword>
<protein>
    <submittedName>
        <fullName evidence="12">Rad16</fullName>
    </submittedName>
</protein>
<keyword evidence="8" id="KW-0234">DNA repair</keyword>
<evidence type="ECO:0000256" key="9">
    <source>
        <dbReference type="ARBA" id="ARBA00023242"/>
    </source>
</evidence>
<dbReference type="AlphaFoldDB" id="A0AAI9WZI9"/>
<dbReference type="SUPFAM" id="SSF47781">
    <property type="entry name" value="RuvA domain 2-like"/>
    <property type="match status" value="1"/>
</dbReference>
<keyword evidence="13" id="KW-1185">Reference proteome</keyword>
<dbReference type="InterPro" id="IPR006167">
    <property type="entry name" value="XPF"/>
</dbReference>
<reference evidence="12" key="1">
    <citation type="journal article" date="2022" name="DNA Res.">
        <title>Genome analysis of five recently described species of the CUG-Ser clade uncovers Candida theae as a new hybrid lineage with pathogenic potential in the Candida parapsilosis species complex.</title>
        <authorList>
            <person name="Mixao V."/>
            <person name="Del Olmo V."/>
            <person name="Hegedusova E."/>
            <person name="Saus E."/>
            <person name="Pryszcz L."/>
            <person name="Cillingova A."/>
            <person name="Nosek J."/>
            <person name="Gabaldon T."/>
        </authorList>
    </citation>
    <scope>NUCLEOTIDE SEQUENCE</scope>
    <source>
        <strain evidence="12">CBS 10844</strain>
    </source>
</reference>
<comment type="subcellular location">
    <subcellularLocation>
        <location evidence="1">Nucleus</location>
    </subcellularLocation>
</comment>
<keyword evidence="9" id="KW-0539">Nucleus</keyword>
<evidence type="ECO:0000256" key="4">
    <source>
        <dbReference type="ARBA" id="ARBA00022759"/>
    </source>
</evidence>
<evidence type="ECO:0000256" key="7">
    <source>
        <dbReference type="ARBA" id="ARBA00023125"/>
    </source>
</evidence>
<evidence type="ECO:0000256" key="6">
    <source>
        <dbReference type="ARBA" id="ARBA00022801"/>
    </source>
</evidence>
<dbReference type="GO" id="GO:0003684">
    <property type="term" value="F:damaged DNA binding"/>
    <property type="evidence" value="ECO:0007669"/>
    <property type="project" value="TreeGrafter"/>
</dbReference>
<dbReference type="CDD" id="cd20078">
    <property type="entry name" value="XPF_nuclease_XPF_euk"/>
    <property type="match status" value="1"/>
</dbReference>
<dbReference type="PANTHER" id="PTHR10150">
    <property type="entry name" value="DNA REPAIR ENDONUCLEASE XPF"/>
    <property type="match status" value="1"/>
</dbReference>
<feature type="region of interest" description="Disordered" evidence="10">
    <location>
        <begin position="610"/>
        <end position="635"/>
    </location>
</feature>
<dbReference type="GO" id="GO:0000712">
    <property type="term" value="P:resolution of meiotic recombination intermediates"/>
    <property type="evidence" value="ECO:0007669"/>
    <property type="project" value="TreeGrafter"/>
</dbReference>
<organism evidence="12 13">
    <name type="scientific">Candida oxycetoniae</name>
    <dbReference type="NCBI Taxonomy" id="497107"/>
    <lineage>
        <taxon>Eukaryota</taxon>
        <taxon>Fungi</taxon>
        <taxon>Dikarya</taxon>
        <taxon>Ascomycota</taxon>
        <taxon>Saccharomycotina</taxon>
        <taxon>Pichiomycetes</taxon>
        <taxon>Debaryomycetaceae</taxon>
        <taxon>Candida/Lodderomyces clade</taxon>
        <taxon>Candida</taxon>
    </lineage>
</organism>
<dbReference type="GO" id="GO:0000014">
    <property type="term" value="F:single-stranded DNA endodeoxyribonuclease activity"/>
    <property type="evidence" value="ECO:0007669"/>
    <property type="project" value="TreeGrafter"/>
</dbReference>
<dbReference type="EMBL" id="JAHUZD010000025">
    <property type="protein sequence ID" value="KAI3406114.2"/>
    <property type="molecule type" value="Genomic_DNA"/>
</dbReference>
<dbReference type="InterPro" id="IPR010994">
    <property type="entry name" value="RuvA_2-like"/>
</dbReference>
<feature type="domain" description="ERCC4" evidence="11">
    <location>
        <begin position="783"/>
        <end position="863"/>
    </location>
</feature>
<dbReference type="GO" id="GO:1901255">
    <property type="term" value="P:nucleotide-excision repair involved in interstrand cross-link repair"/>
    <property type="evidence" value="ECO:0007669"/>
    <property type="project" value="TreeGrafter"/>
</dbReference>
<evidence type="ECO:0000256" key="1">
    <source>
        <dbReference type="ARBA" id="ARBA00004123"/>
    </source>
</evidence>
<evidence type="ECO:0000256" key="3">
    <source>
        <dbReference type="ARBA" id="ARBA00022722"/>
    </source>
</evidence>
<sequence>MSLFIEDDDELKEEKTTLLEDRVDTTKNSSRVNADPHQSPRSAQSIPIAYHQDEMIPVYPDREVNCALPLKYQQEIVEDMLAKDTLLILGRGLGWEVITANLLHALSSPFVQLGKTQKKKSLIFVLNAREEEMIRLKEELNDLNWINNNKEPSEFVSISGDSQSPKRKATYLQGGIISISARVLVVDILTGMIDPNDITGLFVLRAERIRETSNDAFIINLFRDKNSWGFIKAFSDEPESFTGFTPLASRLKVLRLTNAMLWPRFHVTVTQSFNYHKKKDDSRKYVTEINVKLSSKMNRIQAALLTCIQACIGELKRHNPTLATEYWDMENVHDPDFVRIIRYSLESQWHRLTFTSKQLINDLTTLVELLSDLVTVDSVTFYQTIKGIVDANIKQQSGGLNRSMSPWLNLDESQTVISYAKDRAMGHDNNGEYYLEELPKWDQLGLLIDDILHEQAVNSDTSSYGPILIMCSSKKVAKQLRKLLLVMKKIEGDTSSRSRYDFRSYMVKRLQEYLSWKRVNELVKKINSDLNNESEKSHQEVGEGAEITMSKTFSRNGQPISKRRRTRGDSISARVERLYSLGNINGGDGDGGGNEDGDLTKQEEERIKQLVDADANEEGKEEEEEEEEEGVEEEVEREHADTTLDDIQANFQFINSDSQIIIQVYNETYNASFLEELSPSFIIMYQPDLSFIRRIEIYQAISKDNPAKVYFMYYGESVEEQKHLLRIKKEKEAFTRLIKEKATLSKHFETSDDNYKFQIQRNQVVNTRIAGGAQFRTENDEMRVVVDVREFGSSLPNLLYRIGIKVIPCMITIGDYIVSPRICVERKSIPDLISSFKSGRLYNQCEQMFRYYDLPTLLIEFDENKSFSLEPFSEAKFLKAKSSSSSSSSSNATTSSIDPKIRQNLQSQILSLLYSFPKLKIIWSSSPYETAQIFLELKSNQEEPDVGMALDKGVNRSVVTQDGGPPVYNDDPIDFIQNIPGINSMNYYSVIQKVRNIEELVKLSVEDFTSILGNENGRKAFNFINRQYG</sequence>
<dbReference type="Gene3D" id="1.10.150.20">
    <property type="entry name" value="5' to 3' exonuclease, C-terminal subdomain"/>
    <property type="match status" value="1"/>
</dbReference>
<keyword evidence="5" id="KW-0227">DNA damage</keyword>
<evidence type="ECO:0000313" key="12">
    <source>
        <dbReference type="EMBL" id="KAI3406114.2"/>
    </source>
</evidence>
<keyword evidence="7" id="KW-0238">DNA-binding</keyword>
<dbReference type="GO" id="GO:0000736">
    <property type="term" value="P:double-strand break repair via single-strand annealing, removal of nonhomologous ends"/>
    <property type="evidence" value="ECO:0007669"/>
    <property type="project" value="TreeGrafter"/>
</dbReference>
<accession>A0AAI9WZI9</accession>
<dbReference type="SUPFAM" id="SSF52980">
    <property type="entry name" value="Restriction endonuclease-like"/>
    <property type="match status" value="1"/>
</dbReference>
<feature type="compositionally biased region" description="Acidic residues" evidence="10">
    <location>
        <begin position="614"/>
        <end position="635"/>
    </location>
</feature>
<keyword evidence="6" id="KW-0378">Hydrolase</keyword>